<evidence type="ECO:0000313" key="2">
    <source>
        <dbReference type="Proteomes" id="UP000712600"/>
    </source>
</evidence>
<protein>
    <submittedName>
        <fullName evidence="1">Uncharacterized protein</fullName>
    </submittedName>
</protein>
<dbReference type="Proteomes" id="UP000712600">
    <property type="component" value="Unassembled WGS sequence"/>
</dbReference>
<sequence>MARSLHSDRAQAKLGRYVAIEHITGTSGKFGFSYFPYLNGNRQCEFWFPQFGARRRGVLNNTGKTTPAATASMANAYANATVPEKKIENQAATFRHIWLIAELKKSMRTRSLRSDGARTRLGRYVATELKPNLVAT</sequence>
<proteinExistence type="predicted"/>
<gene>
    <name evidence="1" type="ORF">F2Q69_00028929</name>
</gene>
<dbReference type="AlphaFoldDB" id="A0A8S9RZD6"/>
<dbReference type="EMBL" id="QGKX02000088">
    <property type="protein sequence ID" value="KAF3585833.1"/>
    <property type="molecule type" value="Genomic_DNA"/>
</dbReference>
<evidence type="ECO:0000313" key="1">
    <source>
        <dbReference type="EMBL" id="KAF3585833.1"/>
    </source>
</evidence>
<comment type="caution">
    <text evidence="1">The sequence shown here is derived from an EMBL/GenBank/DDBJ whole genome shotgun (WGS) entry which is preliminary data.</text>
</comment>
<accession>A0A8S9RZD6</accession>
<organism evidence="1 2">
    <name type="scientific">Brassica cretica</name>
    <name type="common">Mustard</name>
    <dbReference type="NCBI Taxonomy" id="69181"/>
    <lineage>
        <taxon>Eukaryota</taxon>
        <taxon>Viridiplantae</taxon>
        <taxon>Streptophyta</taxon>
        <taxon>Embryophyta</taxon>
        <taxon>Tracheophyta</taxon>
        <taxon>Spermatophyta</taxon>
        <taxon>Magnoliopsida</taxon>
        <taxon>eudicotyledons</taxon>
        <taxon>Gunneridae</taxon>
        <taxon>Pentapetalae</taxon>
        <taxon>rosids</taxon>
        <taxon>malvids</taxon>
        <taxon>Brassicales</taxon>
        <taxon>Brassicaceae</taxon>
        <taxon>Brassiceae</taxon>
        <taxon>Brassica</taxon>
    </lineage>
</organism>
<name>A0A8S9RZD6_BRACR</name>
<reference evidence="1" key="1">
    <citation type="submission" date="2019-12" db="EMBL/GenBank/DDBJ databases">
        <title>Genome sequencing and annotation of Brassica cretica.</title>
        <authorList>
            <person name="Studholme D.J."/>
            <person name="Sarris P."/>
        </authorList>
    </citation>
    <scope>NUCLEOTIDE SEQUENCE</scope>
    <source>
        <strain evidence="1">PFS-109/04</strain>
        <tissue evidence="1">Leaf</tissue>
    </source>
</reference>